<protein>
    <submittedName>
        <fullName evidence="1">Uncharacterized protein</fullName>
    </submittedName>
</protein>
<accession>A0A100JXT1</accession>
<evidence type="ECO:0000313" key="1">
    <source>
        <dbReference type="EMBL" id="GAQ67637.1"/>
    </source>
</evidence>
<gene>
    <name evidence="1" type="ORF">SsS58_08093</name>
</gene>
<reference evidence="2" key="3">
    <citation type="submission" date="2016-02" db="EMBL/GenBank/DDBJ databases">
        <title>Draft genome of pathogenic Streptomyces sp. in Japan.</title>
        <authorList>
            <person name="Tomihama T."/>
            <person name="Ikenaga M."/>
            <person name="Sakai M."/>
            <person name="Okubo T."/>
            <person name="Ikeda S."/>
        </authorList>
    </citation>
    <scope>NUCLEOTIDE SEQUENCE [LARGE SCALE GENOMIC DNA]</scope>
    <source>
        <strain evidence="2">S58</strain>
    </source>
</reference>
<dbReference type="Proteomes" id="UP000067448">
    <property type="component" value="Unassembled WGS sequence"/>
</dbReference>
<name>A0A100JXT1_STRSC</name>
<dbReference type="RefSeq" id="WP_059084624.1">
    <property type="nucleotide sequence ID" value="NZ_BCMM01000062.1"/>
</dbReference>
<organism evidence="1 2">
    <name type="scientific">Streptomyces scabiei</name>
    <dbReference type="NCBI Taxonomy" id="1930"/>
    <lineage>
        <taxon>Bacteria</taxon>
        <taxon>Bacillati</taxon>
        <taxon>Actinomycetota</taxon>
        <taxon>Actinomycetes</taxon>
        <taxon>Kitasatosporales</taxon>
        <taxon>Streptomycetaceae</taxon>
        <taxon>Streptomyces</taxon>
    </lineage>
</organism>
<dbReference type="EMBL" id="BCMM01000062">
    <property type="protein sequence ID" value="GAQ67637.1"/>
    <property type="molecule type" value="Genomic_DNA"/>
</dbReference>
<comment type="caution">
    <text evidence="1">The sequence shown here is derived from an EMBL/GenBank/DDBJ whole genome shotgun (WGS) entry which is preliminary data.</text>
</comment>
<dbReference type="AlphaFoldDB" id="A0A100JXT1"/>
<proteinExistence type="predicted"/>
<sequence>MRNNTSDGASAETSQWAEGAHGNAAHLAAMVGVTRERFETDPLASLPGVQNYVSRLPLGEFEQSDWITLHTDLVSLLGDVLVRRRGAHWKRVDDREAPTGYRYVIEATGLDGQMHQVEPYDVVMEEFEHLPIDISRMIANAEAVLSVSPAPHGND</sequence>
<reference evidence="1 2" key="2">
    <citation type="journal article" date="2016" name="Genome Announc.">
        <title>Draft Genome Sequences of Streptomyces scabiei S58, Streptomyces turgidiscabies T45, and Streptomyces acidiscabies a10, the Pathogens of Potato Common Scab, Isolated in Japan.</title>
        <authorList>
            <person name="Tomihama T."/>
            <person name="Nishi Y."/>
            <person name="Sakai M."/>
            <person name="Ikenaga M."/>
            <person name="Okubo T."/>
            <person name="Ikeda S."/>
        </authorList>
    </citation>
    <scope>NUCLEOTIDE SEQUENCE [LARGE SCALE GENOMIC DNA]</scope>
    <source>
        <strain evidence="1 2">S58</strain>
    </source>
</reference>
<reference evidence="2" key="1">
    <citation type="submission" date="2015-11" db="EMBL/GenBank/DDBJ databases">
        <authorList>
            <consortium name="Cross-ministerial Strategic Innovation Promotion Program (SIP) consortium"/>
            <person name="Tomihama T."/>
            <person name="Ikenaga M."/>
            <person name="Sakai M."/>
            <person name="Okubo T."/>
            <person name="Ikeda S."/>
        </authorList>
    </citation>
    <scope>NUCLEOTIDE SEQUENCE [LARGE SCALE GENOMIC DNA]</scope>
    <source>
        <strain evidence="2">S58</strain>
    </source>
</reference>
<dbReference type="OrthoDB" id="4266337at2"/>
<evidence type="ECO:0000313" key="2">
    <source>
        <dbReference type="Proteomes" id="UP000067448"/>
    </source>
</evidence>